<dbReference type="UniPathway" id="UPA00219"/>
<evidence type="ECO:0000313" key="10">
    <source>
        <dbReference type="Proteomes" id="UP000215332"/>
    </source>
</evidence>
<reference evidence="9 10" key="1">
    <citation type="submission" date="2017-06" db="EMBL/GenBank/DDBJ databases">
        <authorList>
            <consortium name="Pathogen Informatics"/>
        </authorList>
    </citation>
    <scope>NUCLEOTIDE SEQUENCE [LARGE SCALE GENOMIC DNA]</scope>
    <source>
        <strain evidence="9 10">NCTC11865</strain>
    </source>
</reference>
<evidence type="ECO:0000256" key="4">
    <source>
        <dbReference type="ARBA" id="ARBA00022984"/>
    </source>
</evidence>
<dbReference type="EC" id="5.1.1.3" evidence="2 7"/>
<dbReference type="GO" id="GO:0071555">
    <property type="term" value="P:cell wall organization"/>
    <property type="evidence" value="ECO:0007669"/>
    <property type="project" value="UniProtKB-KW"/>
</dbReference>
<feature type="binding site" evidence="7">
    <location>
        <begin position="216"/>
        <end position="217"/>
    </location>
    <ligand>
        <name>substrate</name>
    </ligand>
</feature>
<dbReference type="HAMAP" id="MF_00258">
    <property type="entry name" value="Glu_racemase"/>
    <property type="match status" value="1"/>
</dbReference>
<evidence type="ECO:0000313" key="9">
    <source>
        <dbReference type="EMBL" id="SNV38372.1"/>
    </source>
</evidence>
<gene>
    <name evidence="7 9" type="primary">murI</name>
    <name evidence="9" type="ORF">SAMEA4412665_01685</name>
</gene>
<evidence type="ECO:0000256" key="7">
    <source>
        <dbReference type="HAMAP-Rule" id="MF_00258"/>
    </source>
</evidence>
<evidence type="ECO:0000256" key="5">
    <source>
        <dbReference type="ARBA" id="ARBA00023235"/>
    </source>
</evidence>
<dbReference type="Gene3D" id="3.40.50.1860">
    <property type="match status" value="2"/>
</dbReference>
<feature type="active site" description="Proton donor/acceptor" evidence="7">
    <location>
        <position position="105"/>
    </location>
</feature>
<accession>A0A239WVC2</accession>
<dbReference type="InterPro" id="IPR001920">
    <property type="entry name" value="Asp/Glu_race"/>
</dbReference>
<keyword evidence="6 7" id="KW-0961">Cell wall biogenesis/degradation</keyword>
<dbReference type="InterPro" id="IPR033134">
    <property type="entry name" value="Asp/Glu_racemase_AS_2"/>
</dbReference>
<dbReference type="FunFam" id="3.40.50.1860:FF:000001">
    <property type="entry name" value="Glutamate racemase"/>
    <property type="match status" value="1"/>
</dbReference>
<dbReference type="eggNOG" id="COG0796">
    <property type="taxonomic scope" value="Bacteria"/>
</dbReference>
<evidence type="ECO:0000256" key="1">
    <source>
        <dbReference type="ARBA" id="ARBA00001602"/>
    </source>
</evidence>
<feature type="active site" description="Proton donor/acceptor" evidence="7">
    <location>
        <position position="215"/>
    </location>
</feature>
<dbReference type="EMBL" id="LT906441">
    <property type="protein sequence ID" value="SNV38372.1"/>
    <property type="molecule type" value="Genomic_DNA"/>
</dbReference>
<proteinExistence type="inferred from homology"/>
<feature type="binding site" evidence="7">
    <location>
        <begin position="106"/>
        <end position="107"/>
    </location>
    <ligand>
        <name>substrate</name>
    </ligand>
</feature>
<dbReference type="PANTHER" id="PTHR21198">
    <property type="entry name" value="GLUTAMATE RACEMASE"/>
    <property type="match status" value="1"/>
</dbReference>
<organism evidence="9 10">
    <name type="scientific">Cutibacterium granulosum</name>
    <dbReference type="NCBI Taxonomy" id="33011"/>
    <lineage>
        <taxon>Bacteria</taxon>
        <taxon>Bacillati</taxon>
        <taxon>Actinomycetota</taxon>
        <taxon>Actinomycetes</taxon>
        <taxon>Propionibacteriales</taxon>
        <taxon>Propionibacteriaceae</taxon>
        <taxon>Cutibacterium</taxon>
    </lineage>
</organism>
<sequence>MTNSEVRAATNHAREVRSGADTEATGGDAPAELVTAPIGIFDSGFGGLTVARAVVDLVPNEDIVYLGDTSRAPYGEKRIAQVREYALQCLDRLVGHGVKALLIACNTASSAVLRDARERYDVPVIDVITPAARRASQATRNGRIGVICTEATARSQAYDDALAAVPDITVTTQACPRFVEFVEDGVTSGPELEQVARSYLASIQAAGCDTLILGCTHYPLLAGLISYILGDEVTLISSSEECARACYARARQEQILHSKPREANRYFLTTGNAERFERLGRRLMSGFVHDVRNVGVETVLGDHTVVRRQG</sequence>
<dbReference type="Pfam" id="PF01177">
    <property type="entry name" value="Asp_Glu_race"/>
    <property type="match status" value="1"/>
</dbReference>
<dbReference type="GO" id="GO:0009252">
    <property type="term" value="P:peptidoglycan biosynthetic process"/>
    <property type="evidence" value="ECO:0007669"/>
    <property type="project" value="UniProtKB-UniRule"/>
</dbReference>
<keyword evidence="5 7" id="KW-0413">Isomerase</keyword>
<dbReference type="SUPFAM" id="SSF53681">
    <property type="entry name" value="Aspartate/glutamate racemase"/>
    <property type="match status" value="2"/>
</dbReference>
<comment type="similarity">
    <text evidence="7">Belongs to the aspartate/glutamate racemases family.</text>
</comment>
<comment type="pathway">
    <text evidence="7">Cell wall biogenesis; peptidoglycan biosynthesis.</text>
</comment>
<evidence type="ECO:0000256" key="2">
    <source>
        <dbReference type="ARBA" id="ARBA00013090"/>
    </source>
</evidence>
<feature type="binding site" evidence="7">
    <location>
        <begin position="42"/>
        <end position="43"/>
    </location>
    <ligand>
        <name>substrate</name>
    </ligand>
</feature>
<dbReference type="KEGG" id="cgrn:4412665_01685"/>
<feature type="region of interest" description="Disordered" evidence="8">
    <location>
        <begin position="1"/>
        <end position="28"/>
    </location>
</feature>
<feature type="binding site" evidence="7">
    <location>
        <begin position="74"/>
        <end position="75"/>
    </location>
    <ligand>
        <name>substrate</name>
    </ligand>
</feature>
<comment type="catalytic activity">
    <reaction evidence="1 7">
        <text>L-glutamate = D-glutamate</text>
        <dbReference type="Rhea" id="RHEA:12813"/>
        <dbReference type="ChEBI" id="CHEBI:29985"/>
        <dbReference type="ChEBI" id="CHEBI:29986"/>
        <dbReference type="EC" id="5.1.1.3"/>
    </reaction>
</comment>
<evidence type="ECO:0000256" key="3">
    <source>
        <dbReference type="ARBA" id="ARBA00022960"/>
    </source>
</evidence>
<dbReference type="PROSITE" id="PS00924">
    <property type="entry name" value="ASP_GLU_RACEMASE_2"/>
    <property type="match status" value="1"/>
</dbReference>
<evidence type="ECO:0000256" key="6">
    <source>
        <dbReference type="ARBA" id="ARBA00023316"/>
    </source>
</evidence>
<dbReference type="GO" id="GO:0008881">
    <property type="term" value="F:glutamate racemase activity"/>
    <property type="evidence" value="ECO:0007669"/>
    <property type="project" value="UniProtKB-UniRule"/>
</dbReference>
<dbReference type="GO" id="GO:0008360">
    <property type="term" value="P:regulation of cell shape"/>
    <property type="evidence" value="ECO:0007669"/>
    <property type="project" value="UniProtKB-KW"/>
</dbReference>
<dbReference type="PANTHER" id="PTHR21198:SF2">
    <property type="entry name" value="GLUTAMATE RACEMASE"/>
    <property type="match status" value="1"/>
</dbReference>
<name>A0A239WVC2_9ACTN</name>
<protein>
    <recommendedName>
        <fullName evidence="2 7">Glutamate racemase</fullName>
        <ecNumber evidence="2 7">5.1.1.3</ecNumber>
    </recommendedName>
</protein>
<dbReference type="NCBIfam" id="TIGR00067">
    <property type="entry name" value="glut_race"/>
    <property type="match status" value="1"/>
</dbReference>
<dbReference type="InterPro" id="IPR004391">
    <property type="entry name" value="Glu_race"/>
</dbReference>
<comment type="function">
    <text evidence="7">Provides the (R)-glutamate required for cell wall biosynthesis.</text>
</comment>
<keyword evidence="4 7" id="KW-0573">Peptidoglycan synthesis</keyword>
<evidence type="ECO:0000256" key="8">
    <source>
        <dbReference type="SAM" id="MobiDB-lite"/>
    </source>
</evidence>
<keyword evidence="3 7" id="KW-0133">Cell shape</keyword>
<dbReference type="Proteomes" id="UP000215332">
    <property type="component" value="Chromosome 1"/>
</dbReference>
<dbReference type="InterPro" id="IPR015942">
    <property type="entry name" value="Asp/Glu/hydantoin_racemase"/>
</dbReference>
<dbReference type="AlphaFoldDB" id="A0A239WVC2"/>